<evidence type="ECO:0000313" key="4">
    <source>
        <dbReference type="Proteomes" id="UP001595530"/>
    </source>
</evidence>
<dbReference type="GO" id="GO:0016757">
    <property type="term" value="F:glycosyltransferase activity"/>
    <property type="evidence" value="ECO:0007669"/>
    <property type="project" value="UniProtKB-KW"/>
</dbReference>
<proteinExistence type="predicted"/>
<feature type="transmembrane region" description="Helical" evidence="1">
    <location>
        <begin position="241"/>
        <end position="262"/>
    </location>
</feature>
<keyword evidence="3" id="KW-0808">Transferase</keyword>
<evidence type="ECO:0000259" key="2">
    <source>
        <dbReference type="Pfam" id="PF00535"/>
    </source>
</evidence>
<feature type="domain" description="Glycosyltransferase 2-like" evidence="2">
    <location>
        <begin position="18"/>
        <end position="179"/>
    </location>
</feature>
<dbReference type="EMBL" id="JBHRTP010000003">
    <property type="protein sequence ID" value="MFC3106627.1"/>
    <property type="molecule type" value="Genomic_DNA"/>
</dbReference>
<dbReference type="Pfam" id="PF00535">
    <property type="entry name" value="Glycos_transf_2"/>
    <property type="match status" value="1"/>
</dbReference>
<keyword evidence="1" id="KW-0472">Membrane</keyword>
<organism evidence="3 4">
    <name type="scientific">Undibacterium arcticum</name>
    <dbReference type="NCBI Taxonomy" id="1762892"/>
    <lineage>
        <taxon>Bacteria</taxon>
        <taxon>Pseudomonadati</taxon>
        <taxon>Pseudomonadota</taxon>
        <taxon>Betaproteobacteria</taxon>
        <taxon>Burkholderiales</taxon>
        <taxon>Oxalobacteraceae</taxon>
        <taxon>Undibacterium</taxon>
    </lineage>
</organism>
<keyword evidence="1" id="KW-0812">Transmembrane</keyword>
<dbReference type="EC" id="2.4.-.-" evidence="3"/>
<keyword evidence="3" id="KW-0328">Glycosyltransferase</keyword>
<dbReference type="InterPro" id="IPR001173">
    <property type="entry name" value="Glyco_trans_2-like"/>
</dbReference>
<dbReference type="PANTHER" id="PTHR48090:SF8">
    <property type="entry name" value="GLYCOSYLTRANSFERASE CSBB-RELATED"/>
    <property type="match status" value="1"/>
</dbReference>
<dbReference type="CDD" id="cd04187">
    <property type="entry name" value="DPM1_like_bac"/>
    <property type="match status" value="1"/>
</dbReference>
<dbReference type="Proteomes" id="UP001595530">
    <property type="component" value="Unassembled WGS sequence"/>
</dbReference>
<reference evidence="4" key="1">
    <citation type="journal article" date="2019" name="Int. J. Syst. Evol. Microbiol.">
        <title>The Global Catalogue of Microorganisms (GCM) 10K type strain sequencing project: providing services to taxonomists for standard genome sequencing and annotation.</title>
        <authorList>
            <consortium name="The Broad Institute Genomics Platform"/>
            <consortium name="The Broad Institute Genome Sequencing Center for Infectious Disease"/>
            <person name="Wu L."/>
            <person name="Ma J."/>
        </authorList>
    </citation>
    <scope>NUCLEOTIDE SEQUENCE [LARGE SCALE GENOMIC DNA]</scope>
    <source>
        <strain evidence="4">KCTC 42986</strain>
    </source>
</reference>
<accession>A0ABV7EV34</accession>
<keyword evidence="1" id="KW-1133">Transmembrane helix</keyword>
<evidence type="ECO:0000256" key="1">
    <source>
        <dbReference type="SAM" id="Phobius"/>
    </source>
</evidence>
<dbReference type="InterPro" id="IPR050256">
    <property type="entry name" value="Glycosyltransferase_2"/>
</dbReference>
<gene>
    <name evidence="3" type="ORF">ACFOFO_01400</name>
</gene>
<protein>
    <submittedName>
        <fullName evidence="3">Glycosyltransferase family 2 protein</fullName>
        <ecNumber evidence="3">2.4.-.-</ecNumber>
    </submittedName>
</protein>
<evidence type="ECO:0000313" key="3">
    <source>
        <dbReference type="EMBL" id="MFC3106627.1"/>
    </source>
</evidence>
<name>A0ABV7EV34_9BURK</name>
<comment type="caution">
    <text evidence="3">The sequence shown here is derived from an EMBL/GenBank/DDBJ whole genome shotgun (WGS) entry which is preliminary data.</text>
</comment>
<dbReference type="InterPro" id="IPR029044">
    <property type="entry name" value="Nucleotide-diphossugar_trans"/>
</dbReference>
<dbReference type="RefSeq" id="WP_390325032.1">
    <property type="nucleotide sequence ID" value="NZ_JBHRTP010000003.1"/>
</dbReference>
<feature type="transmembrane region" description="Helical" evidence="1">
    <location>
        <begin position="274"/>
        <end position="299"/>
    </location>
</feature>
<dbReference type="PANTHER" id="PTHR48090">
    <property type="entry name" value="UNDECAPRENYL-PHOSPHATE 4-DEOXY-4-FORMAMIDO-L-ARABINOSE TRANSFERASE-RELATED"/>
    <property type="match status" value="1"/>
</dbReference>
<sequence>MVVPTAIPKSRPVRPCISCVIPAYNESAHLSAFLRDLQLTLRTFAASYEIIVVNDGSTDQTEQAMAPHLSEEGIRYIALSRNFGKEAALSAGIDYARGDAVILMDADYQHPLELLPEMARLWLDGYDMIYGVIADRSDESKLKRWGTGAFYHLMETGAPINIPRNAGDFRLMDRSVVDALRKLPERNRFMKGLYAWVGFKSIALPFVPHERKSGVSHFNMRGLSRLALAGVTAFTTLPLRIWSAFGAFISIIALLYAFWIIGESLFIGNDVPGWSTLAAGLMLFSGIQLISIGILGEYMGRIYEEVKRRPLYLIEHDIDNGTITPATTMDDAEACD</sequence>
<dbReference type="Gene3D" id="3.90.550.10">
    <property type="entry name" value="Spore Coat Polysaccharide Biosynthesis Protein SpsA, Chain A"/>
    <property type="match status" value="1"/>
</dbReference>
<dbReference type="SUPFAM" id="SSF53448">
    <property type="entry name" value="Nucleotide-diphospho-sugar transferases"/>
    <property type="match status" value="1"/>
</dbReference>
<keyword evidence="4" id="KW-1185">Reference proteome</keyword>